<evidence type="ECO:0008006" key="3">
    <source>
        <dbReference type="Google" id="ProtNLM"/>
    </source>
</evidence>
<evidence type="ECO:0000313" key="1">
    <source>
        <dbReference type="EMBL" id="KAK4457273.1"/>
    </source>
</evidence>
<dbReference type="PANTHER" id="PTHR39596:SF3">
    <property type="entry name" value="HETEROKARYON INCOMPATIBILITY DOMAIN-CONTAINING PROTEIN"/>
    <property type="match status" value="1"/>
</dbReference>
<keyword evidence="2" id="KW-1185">Reference proteome</keyword>
<gene>
    <name evidence="1" type="ORF">QBC42DRAFT_301300</name>
</gene>
<evidence type="ECO:0000313" key="2">
    <source>
        <dbReference type="Proteomes" id="UP001321749"/>
    </source>
</evidence>
<name>A0AAV9HCH9_9PEZI</name>
<sequence length="542" mass="60726">MTDDMEPQQTLQQLPHSDMQLKHVQITDWLIAKGVVDPTAKSLSCNEFRYWRKEEVCSLFDHVDPEVGNVVRVPDLESFQIQLSPEEAAAGLGPTDFVKPSLEQGYATLSHVWAQGLGSKPGSHGLHRSLIEQVFDKVEPLNVGWLWIDSLAIPGSGHSLTETEEGLKSRLINAMADIYRLARLVIIFDALLLRTRSQDPLVISPLLCCGQWIARLWTYQEIKLATKATFATQSGFVSLSAIEEKLKQTACVDSSHESKYYRIRSKLKTLSRDHKAQKLGAPLNHVAFACFRREATIELDYARAIFPLLGLYWSVKFSLEDAMGTIYEARKDEACRLVFTFGIPRARYPGWAPARFPDIEAYRLNCSGRWKSRGLEGEWRTSKVSSVLWENGCARNGDFKFSMILCGSKEMVGPDAPPGSVSKAAVNRAIVEGCPRSWELFEQAVKKGTAYILRPDPPVATHSDLPVLAVERFTKSPANEAWVCFVAFECYGFEGADETLEWLLLHENPTTDGGKERSELNYLLEAKSPEDPNIDPQLSAKN</sequence>
<dbReference type="EMBL" id="MU865125">
    <property type="protein sequence ID" value="KAK4457273.1"/>
    <property type="molecule type" value="Genomic_DNA"/>
</dbReference>
<organism evidence="1 2">
    <name type="scientific">Cladorrhinum samala</name>
    <dbReference type="NCBI Taxonomy" id="585594"/>
    <lineage>
        <taxon>Eukaryota</taxon>
        <taxon>Fungi</taxon>
        <taxon>Dikarya</taxon>
        <taxon>Ascomycota</taxon>
        <taxon>Pezizomycotina</taxon>
        <taxon>Sordariomycetes</taxon>
        <taxon>Sordariomycetidae</taxon>
        <taxon>Sordariales</taxon>
        <taxon>Podosporaceae</taxon>
        <taxon>Cladorrhinum</taxon>
    </lineage>
</organism>
<reference evidence="1" key="1">
    <citation type="journal article" date="2023" name="Mol. Phylogenet. Evol.">
        <title>Genome-scale phylogeny and comparative genomics of the fungal order Sordariales.</title>
        <authorList>
            <person name="Hensen N."/>
            <person name="Bonometti L."/>
            <person name="Westerberg I."/>
            <person name="Brannstrom I.O."/>
            <person name="Guillou S."/>
            <person name="Cros-Aarteil S."/>
            <person name="Calhoun S."/>
            <person name="Haridas S."/>
            <person name="Kuo A."/>
            <person name="Mondo S."/>
            <person name="Pangilinan J."/>
            <person name="Riley R."/>
            <person name="LaButti K."/>
            <person name="Andreopoulos B."/>
            <person name="Lipzen A."/>
            <person name="Chen C."/>
            <person name="Yan M."/>
            <person name="Daum C."/>
            <person name="Ng V."/>
            <person name="Clum A."/>
            <person name="Steindorff A."/>
            <person name="Ohm R.A."/>
            <person name="Martin F."/>
            <person name="Silar P."/>
            <person name="Natvig D.O."/>
            <person name="Lalanne C."/>
            <person name="Gautier V."/>
            <person name="Ament-Velasquez S.L."/>
            <person name="Kruys A."/>
            <person name="Hutchinson M.I."/>
            <person name="Powell A.J."/>
            <person name="Barry K."/>
            <person name="Miller A.N."/>
            <person name="Grigoriev I.V."/>
            <person name="Debuchy R."/>
            <person name="Gladieux P."/>
            <person name="Hiltunen Thoren M."/>
            <person name="Johannesson H."/>
        </authorList>
    </citation>
    <scope>NUCLEOTIDE SEQUENCE</scope>
    <source>
        <strain evidence="1">PSN324</strain>
    </source>
</reference>
<comment type="caution">
    <text evidence="1">The sequence shown here is derived from an EMBL/GenBank/DDBJ whole genome shotgun (WGS) entry which is preliminary data.</text>
</comment>
<accession>A0AAV9HCH9</accession>
<dbReference type="Proteomes" id="UP001321749">
    <property type="component" value="Unassembled WGS sequence"/>
</dbReference>
<proteinExistence type="predicted"/>
<dbReference type="AlphaFoldDB" id="A0AAV9HCH9"/>
<dbReference type="PANTHER" id="PTHR39596">
    <property type="match status" value="1"/>
</dbReference>
<protein>
    <recommendedName>
        <fullName evidence="3">Heterokaryon incompatibility domain-containing protein</fullName>
    </recommendedName>
</protein>
<reference evidence="1" key="2">
    <citation type="submission" date="2023-06" db="EMBL/GenBank/DDBJ databases">
        <authorList>
            <consortium name="Lawrence Berkeley National Laboratory"/>
            <person name="Mondo S.J."/>
            <person name="Hensen N."/>
            <person name="Bonometti L."/>
            <person name="Westerberg I."/>
            <person name="Brannstrom I.O."/>
            <person name="Guillou S."/>
            <person name="Cros-Aarteil S."/>
            <person name="Calhoun S."/>
            <person name="Haridas S."/>
            <person name="Kuo A."/>
            <person name="Pangilinan J."/>
            <person name="Riley R."/>
            <person name="Labutti K."/>
            <person name="Andreopoulos B."/>
            <person name="Lipzen A."/>
            <person name="Chen C."/>
            <person name="Yanf M."/>
            <person name="Daum C."/>
            <person name="Ng V."/>
            <person name="Clum A."/>
            <person name="Steindorff A."/>
            <person name="Ohm R."/>
            <person name="Martin F."/>
            <person name="Silar P."/>
            <person name="Natvig D."/>
            <person name="Lalanne C."/>
            <person name="Gautier V."/>
            <person name="Ament-Velasquez S.L."/>
            <person name="Kruys A."/>
            <person name="Hutchinson M.I."/>
            <person name="Powell A.J."/>
            <person name="Barry K."/>
            <person name="Miller A.N."/>
            <person name="Grigoriev I.V."/>
            <person name="Debuchy R."/>
            <person name="Gladieux P."/>
            <person name="Thoren M.H."/>
            <person name="Johannesson H."/>
        </authorList>
    </citation>
    <scope>NUCLEOTIDE SEQUENCE</scope>
    <source>
        <strain evidence="1">PSN324</strain>
    </source>
</reference>